<accession>A0AAV5UYS7</accession>
<gene>
    <name evidence="1" type="ORF">PFISCL1PPCAC_3718</name>
</gene>
<feature type="non-terminal residue" evidence="1">
    <location>
        <position position="222"/>
    </location>
</feature>
<dbReference type="AlphaFoldDB" id="A0AAV5UYS7"/>
<organism evidence="1 2">
    <name type="scientific">Pristionchus fissidentatus</name>
    <dbReference type="NCBI Taxonomy" id="1538716"/>
    <lineage>
        <taxon>Eukaryota</taxon>
        <taxon>Metazoa</taxon>
        <taxon>Ecdysozoa</taxon>
        <taxon>Nematoda</taxon>
        <taxon>Chromadorea</taxon>
        <taxon>Rhabditida</taxon>
        <taxon>Rhabditina</taxon>
        <taxon>Diplogasteromorpha</taxon>
        <taxon>Diplogasteroidea</taxon>
        <taxon>Neodiplogasteridae</taxon>
        <taxon>Pristionchus</taxon>
    </lineage>
</organism>
<protein>
    <submittedName>
        <fullName evidence="1">Uncharacterized protein</fullName>
    </submittedName>
</protein>
<name>A0AAV5UYS7_9BILA</name>
<proteinExistence type="predicted"/>
<evidence type="ECO:0000313" key="2">
    <source>
        <dbReference type="Proteomes" id="UP001432322"/>
    </source>
</evidence>
<dbReference type="EMBL" id="BTSY01000001">
    <property type="protein sequence ID" value="GMT12421.1"/>
    <property type="molecule type" value="Genomic_DNA"/>
</dbReference>
<sequence>GDGAVRIRHASWRETAFLGGGATALEGVTNADFLEISGKCDVGVQIKAFSATKFAVFMQALSQNIKSEQGIYLYHGKKRIAGCSTVGGNLSLAAVDSRLDPCPRNSKFYDDFSRFDGTDLVCAFTIRNFDDAFMLTLADTDYTALKFTRSSATHHYTAKTPGDSLWKSQLTFLKCDPDTIVVRKDRPFIGYKKVPMLLGRNSTAPMRLTPPYMYGQKMNRQK</sequence>
<evidence type="ECO:0000313" key="1">
    <source>
        <dbReference type="EMBL" id="GMT12421.1"/>
    </source>
</evidence>
<dbReference type="Proteomes" id="UP001432322">
    <property type="component" value="Unassembled WGS sequence"/>
</dbReference>
<feature type="non-terminal residue" evidence="1">
    <location>
        <position position="1"/>
    </location>
</feature>
<comment type="caution">
    <text evidence="1">The sequence shown here is derived from an EMBL/GenBank/DDBJ whole genome shotgun (WGS) entry which is preliminary data.</text>
</comment>
<reference evidence="1" key="1">
    <citation type="submission" date="2023-10" db="EMBL/GenBank/DDBJ databases">
        <title>Genome assembly of Pristionchus species.</title>
        <authorList>
            <person name="Yoshida K."/>
            <person name="Sommer R.J."/>
        </authorList>
    </citation>
    <scope>NUCLEOTIDE SEQUENCE</scope>
    <source>
        <strain evidence="1">RS5133</strain>
    </source>
</reference>
<keyword evidence="2" id="KW-1185">Reference proteome</keyword>